<dbReference type="InterPro" id="IPR018280">
    <property type="entry name" value="Ribosomal_uS3_CS"/>
</dbReference>
<evidence type="ECO:0000256" key="6">
    <source>
        <dbReference type="ARBA" id="ARBA00022729"/>
    </source>
</evidence>
<dbReference type="EMBL" id="JAVIJP010000066">
    <property type="protein sequence ID" value="KAL3619975.1"/>
    <property type="molecule type" value="Genomic_DNA"/>
</dbReference>
<dbReference type="FunFam" id="3.30.1140.32:FF:000004">
    <property type="entry name" value="40S ribosomal protein S3"/>
    <property type="match status" value="1"/>
</dbReference>
<evidence type="ECO:0000256" key="14">
    <source>
        <dbReference type="SAM" id="MobiDB-lite"/>
    </source>
</evidence>
<dbReference type="SUPFAM" id="SSF54821">
    <property type="entry name" value="Ribosomal protein S3 C-terminal domain"/>
    <property type="match status" value="1"/>
</dbReference>
<dbReference type="NCBIfam" id="NF003219">
    <property type="entry name" value="PRK04191.1"/>
    <property type="match status" value="1"/>
</dbReference>
<evidence type="ECO:0000256" key="1">
    <source>
        <dbReference type="ARBA" id="ARBA00004613"/>
    </source>
</evidence>
<comment type="caution">
    <text evidence="18">The sequence shown here is derived from an EMBL/GenBank/DDBJ whole genome shotgun (WGS) entry which is preliminary data.</text>
</comment>
<dbReference type="Gene3D" id="3.30.1140.32">
    <property type="entry name" value="Ribosomal protein S3, C-terminal domain"/>
    <property type="match status" value="1"/>
</dbReference>
<evidence type="ECO:0000256" key="7">
    <source>
        <dbReference type="ARBA" id="ARBA00022884"/>
    </source>
</evidence>
<feature type="domain" description="RING-type" evidence="16">
    <location>
        <begin position="437"/>
        <end position="478"/>
    </location>
</feature>
<feature type="domain" description="KH type-2" evidence="17">
    <location>
        <begin position="118"/>
        <end position="189"/>
    </location>
</feature>
<dbReference type="InterPro" id="IPR001351">
    <property type="entry name" value="Ribosomal_uS3_C"/>
</dbReference>
<sequence>MHKTLFLIALSFLQIQLEICKGVPLPVVQELNSSESMVEKVGDWSTAMMDSESNRRILYMQKRYISYDTLRRDMVPCDKPGASYYNCKSPGVADSYTRGCDIITRCARVADGVFFAELNELFTRELAEDGYSGVEVRVTPMRTEIIIHATRTQNVLGEKGRRIRELTSVVQKRFKFPENSVELYAVKVNNRGLCAIAQAESLRYKLLGGLAVRRACYGVLRFVMESGAKGCEVIVSGKLRAQRAKAMKFKDGYMISSGQSVNEYIDSAVRHVLLRQGVLGIKVKIMLDWDPKGKQGPTTPLPDLVTIHPPKEEFIRPASIVPTAVEKKYQVHTNTSAEDAFDVNGRAAGVEGDNQNVELDPSAYPSDEAYARALQDAEEREMAARLLALAGISETVVGEDEDDEYEDEDDDEEEEHGGHLQVTHGRRLIPTNFLMSCVICRLDYEDGDTLTVLSCKHFYHSECINNWLQINKVCPVCSAEVSTSGKS</sequence>
<evidence type="ECO:0000256" key="10">
    <source>
        <dbReference type="ARBA" id="ARBA00023274"/>
    </source>
</evidence>
<dbReference type="GO" id="GO:0022626">
    <property type="term" value="C:cytosolic ribosome"/>
    <property type="evidence" value="ECO:0007669"/>
    <property type="project" value="UniProtKB-ARBA"/>
</dbReference>
<keyword evidence="6 15" id="KW-0732">Signal</keyword>
<dbReference type="Proteomes" id="UP001632038">
    <property type="component" value="Unassembled WGS sequence"/>
</dbReference>
<keyword evidence="19" id="KW-1185">Reference proteome</keyword>
<dbReference type="FunFam" id="3.30.300.20:FF:000006">
    <property type="entry name" value="40S ribosomal protein S3"/>
    <property type="match status" value="1"/>
</dbReference>
<dbReference type="AlphaFoldDB" id="A0ABD3BTG1"/>
<name>A0ABD3BTG1_9LAMI</name>
<dbReference type="GO" id="GO:0008270">
    <property type="term" value="F:zinc ion binding"/>
    <property type="evidence" value="ECO:0007669"/>
    <property type="project" value="UniProtKB-KW"/>
</dbReference>
<evidence type="ECO:0000256" key="8">
    <source>
        <dbReference type="ARBA" id="ARBA00022980"/>
    </source>
</evidence>
<reference evidence="19" key="1">
    <citation type="journal article" date="2024" name="IScience">
        <title>Strigolactones Initiate the Formation of Haustorium-like Structures in Castilleja.</title>
        <authorList>
            <person name="Buerger M."/>
            <person name="Peterson D."/>
            <person name="Chory J."/>
        </authorList>
    </citation>
    <scope>NUCLEOTIDE SEQUENCE [LARGE SCALE GENOMIC DNA]</scope>
</reference>
<dbReference type="PROSITE" id="PS50823">
    <property type="entry name" value="KH_TYPE_2"/>
    <property type="match status" value="1"/>
</dbReference>
<organism evidence="18 19">
    <name type="scientific">Castilleja foliolosa</name>
    <dbReference type="NCBI Taxonomy" id="1961234"/>
    <lineage>
        <taxon>Eukaryota</taxon>
        <taxon>Viridiplantae</taxon>
        <taxon>Streptophyta</taxon>
        <taxon>Embryophyta</taxon>
        <taxon>Tracheophyta</taxon>
        <taxon>Spermatophyta</taxon>
        <taxon>Magnoliopsida</taxon>
        <taxon>eudicotyledons</taxon>
        <taxon>Gunneridae</taxon>
        <taxon>Pentapetalae</taxon>
        <taxon>asterids</taxon>
        <taxon>lamiids</taxon>
        <taxon>Lamiales</taxon>
        <taxon>Orobanchaceae</taxon>
        <taxon>Pedicularideae</taxon>
        <taxon>Castillejinae</taxon>
        <taxon>Castilleja</taxon>
    </lineage>
</organism>
<comment type="similarity">
    <text evidence="3 13">Belongs to the universal ribosomal protein uS3 family.</text>
</comment>
<feature type="signal peptide" evidence="15">
    <location>
        <begin position="1"/>
        <end position="22"/>
    </location>
</feature>
<dbReference type="GO" id="GO:1990904">
    <property type="term" value="C:ribonucleoprotein complex"/>
    <property type="evidence" value="ECO:0007669"/>
    <property type="project" value="UniProtKB-KW"/>
</dbReference>
<protein>
    <recommendedName>
        <fullName evidence="20">Ribosomal protein S3</fullName>
    </recommendedName>
</protein>
<dbReference type="GO" id="GO:0005179">
    <property type="term" value="F:hormone activity"/>
    <property type="evidence" value="ECO:0007669"/>
    <property type="project" value="UniProtKB-KW"/>
</dbReference>
<evidence type="ECO:0000256" key="4">
    <source>
        <dbReference type="ARBA" id="ARBA00022525"/>
    </source>
</evidence>
<dbReference type="Pfam" id="PF13639">
    <property type="entry name" value="zf-RING_2"/>
    <property type="match status" value="1"/>
</dbReference>
<keyword evidence="12" id="KW-0863">Zinc-finger</keyword>
<comment type="similarity">
    <text evidence="2">Belongs to the plant rapid alkalinization factor (RALF) family.</text>
</comment>
<evidence type="ECO:0000259" key="17">
    <source>
        <dbReference type="PROSITE" id="PS50823"/>
    </source>
</evidence>
<dbReference type="InterPro" id="IPR036419">
    <property type="entry name" value="Ribosomal_S3_C_sf"/>
</dbReference>
<evidence type="ECO:0000256" key="3">
    <source>
        <dbReference type="ARBA" id="ARBA00010761"/>
    </source>
</evidence>
<evidence type="ECO:0000256" key="13">
    <source>
        <dbReference type="RuleBase" id="RU003624"/>
    </source>
</evidence>
<dbReference type="SUPFAM" id="SSF57850">
    <property type="entry name" value="RING/U-box"/>
    <property type="match status" value="1"/>
</dbReference>
<dbReference type="PANTHER" id="PTHR11760">
    <property type="entry name" value="30S/40S RIBOSOMAL PROTEIN S3"/>
    <property type="match status" value="1"/>
</dbReference>
<evidence type="ECO:0000256" key="5">
    <source>
        <dbReference type="ARBA" id="ARBA00022702"/>
    </source>
</evidence>
<dbReference type="Gene3D" id="3.30.300.20">
    <property type="match status" value="1"/>
</dbReference>
<gene>
    <name evidence="18" type="ORF">CASFOL_034887</name>
</gene>
<proteinExistence type="inferred from homology"/>
<keyword evidence="5" id="KW-0372">Hormone</keyword>
<keyword evidence="4" id="KW-0964">Secreted</keyword>
<dbReference type="InterPro" id="IPR009019">
    <property type="entry name" value="KH_sf_prok-type"/>
</dbReference>
<dbReference type="CDD" id="cd02413">
    <property type="entry name" value="KH-II_40S_S3"/>
    <property type="match status" value="1"/>
</dbReference>
<dbReference type="Pfam" id="PF00189">
    <property type="entry name" value="Ribosomal_S3_C"/>
    <property type="match status" value="1"/>
</dbReference>
<keyword evidence="10 13" id="KW-0687">Ribonucleoprotein</keyword>
<evidence type="ECO:0000259" key="16">
    <source>
        <dbReference type="PROSITE" id="PS50089"/>
    </source>
</evidence>
<dbReference type="PROSITE" id="PS50089">
    <property type="entry name" value="ZF_RING_2"/>
    <property type="match status" value="1"/>
</dbReference>
<comment type="subcellular location">
    <subcellularLocation>
        <location evidence="1">Secreted</location>
    </subcellularLocation>
</comment>
<dbReference type="SMART" id="SM00184">
    <property type="entry name" value="RING"/>
    <property type="match status" value="1"/>
</dbReference>
<dbReference type="PROSITE" id="PS00548">
    <property type="entry name" value="RIBOSOMAL_S3"/>
    <property type="match status" value="1"/>
</dbReference>
<evidence type="ECO:0000256" key="15">
    <source>
        <dbReference type="SAM" id="SignalP"/>
    </source>
</evidence>
<dbReference type="InterPro" id="IPR001841">
    <property type="entry name" value="Znf_RING"/>
</dbReference>
<evidence type="ECO:0000256" key="11">
    <source>
        <dbReference type="PROSITE-ProRule" id="PRU00118"/>
    </source>
</evidence>
<keyword evidence="12" id="KW-0479">Metal-binding</keyword>
<dbReference type="GO" id="GO:0005576">
    <property type="term" value="C:extracellular region"/>
    <property type="evidence" value="ECO:0007669"/>
    <property type="project" value="UniProtKB-SubCell"/>
</dbReference>
<dbReference type="InterPro" id="IPR004044">
    <property type="entry name" value="KH_dom_type_2"/>
</dbReference>
<dbReference type="GO" id="GO:0003723">
    <property type="term" value="F:RNA binding"/>
    <property type="evidence" value="ECO:0007669"/>
    <property type="project" value="UniProtKB-UniRule"/>
</dbReference>
<evidence type="ECO:0000256" key="12">
    <source>
        <dbReference type="PROSITE-ProRule" id="PRU00175"/>
    </source>
</evidence>
<keyword evidence="7 11" id="KW-0694">RNA-binding</keyword>
<evidence type="ECO:0000313" key="18">
    <source>
        <dbReference type="EMBL" id="KAL3619975.1"/>
    </source>
</evidence>
<evidence type="ECO:0000256" key="2">
    <source>
        <dbReference type="ARBA" id="ARBA00009178"/>
    </source>
</evidence>
<feature type="compositionally biased region" description="Acidic residues" evidence="14">
    <location>
        <begin position="397"/>
        <end position="415"/>
    </location>
</feature>
<evidence type="ECO:0000313" key="19">
    <source>
        <dbReference type="Proteomes" id="UP001632038"/>
    </source>
</evidence>
<keyword evidence="8 13" id="KW-0689">Ribosomal protein</keyword>
<keyword evidence="9" id="KW-1015">Disulfide bond</keyword>
<dbReference type="InterPro" id="IPR057258">
    <property type="entry name" value="Ribosomal_uS3"/>
</dbReference>
<dbReference type="InterPro" id="IPR015946">
    <property type="entry name" value="KH_dom-like_a/b"/>
</dbReference>
<dbReference type="InterPro" id="IPR013083">
    <property type="entry name" value="Znf_RING/FYVE/PHD"/>
</dbReference>
<feature type="chain" id="PRO_5044846259" description="Ribosomal protein S3" evidence="15">
    <location>
        <begin position="23"/>
        <end position="487"/>
    </location>
</feature>
<dbReference type="InterPro" id="IPR005703">
    <property type="entry name" value="Ribosomal_uS3_euk/arc"/>
</dbReference>
<dbReference type="Gene3D" id="3.30.40.10">
    <property type="entry name" value="Zinc/RING finger domain, C3HC4 (zinc finger)"/>
    <property type="match status" value="1"/>
</dbReference>
<evidence type="ECO:0000256" key="9">
    <source>
        <dbReference type="ARBA" id="ARBA00023157"/>
    </source>
</evidence>
<keyword evidence="12" id="KW-0862">Zinc</keyword>
<feature type="region of interest" description="Disordered" evidence="14">
    <location>
        <begin position="397"/>
        <end position="422"/>
    </location>
</feature>
<evidence type="ECO:0008006" key="20">
    <source>
        <dbReference type="Google" id="ProtNLM"/>
    </source>
</evidence>
<dbReference type="PANTHER" id="PTHR11760:SF69">
    <property type="entry name" value="SMALL RIBOSOMAL SUBUNIT PROTEIN US3X-RELATED"/>
    <property type="match status" value="1"/>
</dbReference>
<accession>A0ABD3BTG1</accession>
<dbReference type="InterPro" id="IPR008801">
    <property type="entry name" value="RALF"/>
</dbReference>
<dbReference type="Pfam" id="PF05498">
    <property type="entry name" value="RALF"/>
    <property type="match status" value="1"/>
</dbReference>
<dbReference type="NCBIfam" id="TIGR01008">
    <property type="entry name" value="uS3_euk_arch"/>
    <property type="match status" value="1"/>
</dbReference>
<dbReference type="Pfam" id="PF07650">
    <property type="entry name" value="KH_2"/>
    <property type="match status" value="1"/>
</dbReference>
<dbReference type="SUPFAM" id="SSF54814">
    <property type="entry name" value="Prokaryotic type KH domain (KH-domain type II)"/>
    <property type="match status" value="1"/>
</dbReference>